<evidence type="ECO:0000256" key="1">
    <source>
        <dbReference type="SAM" id="MobiDB-lite"/>
    </source>
</evidence>
<comment type="caution">
    <text evidence="2">The sequence shown here is derived from an EMBL/GenBank/DDBJ whole genome shotgun (WGS) entry which is preliminary data.</text>
</comment>
<gene>
    <name evidence="2" type="ORF">DID88_006726</name>
</gene>
<dbReference type="AlphaFoldDB" id="A0A395IG19"/>
<dbReference type="Proteomes" id="UP000249056">
    <property type="component" value="Unassembled WGS sequence"/>
</dbReference>
<keyword evidence="3" id="KW-1185">Reference proteome</keyword>
<evidence type="ECO:0000313" key="3">
    <source>
        <dbReference type="Proteomes" id="UP000249056"/>
    </source>
</evidence>
<feature type="region of interest" description="Disordered" evidence="1">
    <location>
        <begin position="1"/>
        <end position="62"/>
    </location>
</feature>
<evidence type="ECO:0000313" key="2">
    <source>
        <dbReference type="EMBL" id="RAL59170.1"/>
    </source>
</evidence>
<dbReference type="OrthoDB" id="2532734at2759"/>
<name>A0A395IG19_9HELO</name>
<accession>A0A395IG19</accession>
<feature type="compositionally biased region" description="Basic and acidic residues" evidence="1">
    <location>
        <begin position="7"/>
        <end position="21"/>
    </location>
</feature>
<protein>
    <submittedName>
        <fullName evidence="2">Uncharacterized protein</fullName>
    </submittedName>
</protein>
<dbReference type="EMBL" id="QKRW01000058">
    <property type="protein sequence ID" value="RAL59170.1"/>
    <property type="molecule type" value="Genomic_DNA"/>
</dbReference>
<proteinExistence type="predicted"/>
<sequence>MPAGSDETDHHAAGEITEHVMKNSSSKTDNKASDHPLHNQGEVKGEKVQFRHHEANPERPSLTLRTLHSLNVHSERNVMKGEFMDGLAFGRWKR</sequence>
<organism evidence="2 3">
    <name type="scientific">Monilinia fructigena</name>
    <dbReference type="NCBI Taxonomy" id="38457"/>
    <lineage>
        <taxon>Eukaryota</taxon>
        <taxon>Fungi</taxon>
        <taxon>Dikarya</taxon>
        <taxon>Ascomycota</taxon>
        <taxon>Pezizomycotina</taxon>
        <taxon>Leotiomycetes</taxon>
        <taxon>Helotiales</taxon>
        <taxon>Sclerotiniaceae</taxon>
        <taxon>Monilinia</taxon>
    </lineage>
</organism>
<reference evidence="2 3" key="1">
    <citation type="submission" date="2018-06" db="EMBL/GenBank/DDBJ databases">
        <title>Genome Sequence of the Brown Rot Fungal Pathogen Monilinia fructigena.</title>
        <authorList>
            <person name="Landi L."/>
            <person name="De Miccolis Angelini R.M."/>
            <person name="Pollastro S."/>
            <person name="Abate D."/>
            <person name="Faretra F."/>
            <person name="Romanazzi G."/>
        </authorList>
    </citation>
    <scope>NUCLEOTIDE SEQUENCE [LARGE SCALE GENOMIC DNA]</scope>
    <source>
        <strain evidence="2 3">Mfrg269</strain>
    </source>
</reference>
<feature type="compositionally biased region" description="Basic and acidic residues" evidence="1">
    <location>
        <begin position="28"/>
        <end position="57"/>
    </location>
</feature>